<dbReference type="Proteomes" id="UP000195139">
    <property type="component" value="Unassembled WGS sequence"/>
</dbReference>
<dbReference type="AlphaFoldDB" id="A0A242CIL2"/>
<sequence>MNSKLFLVVGLASISALVLRRTDKLWIKMN</sequence>
<protein>
    <submittedName>
        <fullName evidence="2">Uncharacterized protein</fullName>
    </submittedName>
</protein>
<evidence type="ECO:0000313" key="3">
    <source>
        <dbReference type="Proteomes" id="UP000195139"/>
    </source>
</evidence>
<evidence type="ECO:0000313" key="1">
    <source>
        <dbReference type="EMBL" id="MEI5995279.1"/>
    </source>
</evidence>
<keyword evidence="3" id="KW-1185">Reference proteome</keyword>
<dbReference type="EMBL" id="NGLE01000001">
    <property type="protein sequence ID" value="OTO10083.1"/>
    <property type="molecule type" value="Genomic_DNA"/>
</dbReference>
<evidence type="ECO:0000313" key="2">
    <source>
        <dbReference type="EMBL" id="OTO10083.1"/>
    </source>
</evidence>
<reference evidence="1 3" key="2">
    <citation type="submission" date="2018-07" db="EMBL/GenBank/DDBJ databases">
        <title>The Genome Sequence of Enterococcus sp. DIV0659b.</title>
        <authorList>
            <consortium name="The Broad Institute Genomics Platform"/>
            <consortium name="The Broad Institute Genomic Center for Infectious Diseases"/>
            <person name="Earl A."/>
            <person name="Manson A."/>
            <person name="Schwartman J."/>
            <person name="Gilmore M."/>
            <person name="Abouelleil A."/>
            <person name="Cao P."/>
            <person name="Chapman S."/>
            <person name="Cusick C."/>
            <person name="Shea T."/>
            <person name="Young S."/>
            <person name="Neafsey D."/>
            <person name="Nusbaum C."/>
            <person name="Birren B."/>
        </authorList>
    </citation>
    <scope>NUCLEOTIDE SEQUENCE [LARGE SCALE GENOMIC DNA]</scope>
    <source>
        <strain evidence="1 3">4G2_DIV0659</strain>
    </source>
</reference>
<accession>A0A242CIL2</accession>
<reference evidence="2" key="1">
    <citation type="submission" date="2017-05" db="EMBL/GenBank/DDBJ databases">
        <title>The Genome Sequence of Enterococcus sp. 4G2_DIV0659.</title>
        <authorList>
            <consortium name="The Broad Institute Genomics Platform"/>
            <consortium name="The Broad Institute Genomic Center for Infectious Diseases"/>
            <person name="Earl A."/>
            <person name="Manson A."/>
            <person name="Schwartman J."/>
            <person name="Gilmore M."/>
            <person name="Abouelleil A."/>
            <person name="Cao P."/>
            <person name="Chapman S."/>
            <person name="Cusick C."/>
            <person name="Shea T."/>
            <person name="Young S."/>
            <person name="Neafsey D."/>
            <person name="Nusbaum C."/>
            <person name="Birren B."/>
        </authorList>
    </citation>
    <scope>NUCLEOTIDE SEQUENCE [LARGE SCALE GENOMIC DNA]</scope>
    <source>
        <strain evidence="2">4G2_DIV0659</strain>
    </source>
</reference>
<name>A0A242CIL2_9ENTE</name>
<organism evidence="2">
    <name type="scientific">Candidatus Enterococcus mansonii</name>
    <dbReference type="NCBI Taxonomy" id="1834181"/>
    <lineage>
        <taxon>Bacteria</taxon>
        <taxon>Bacillati</taxon>
        <taxon>Bacillota</taxon>
        <taxon>Bacilli</taxon>
        <taxon>Lactobacillales</taxon>
        <taxon>Enterococcaceae</taxon>
        <taxon>Enterococcus</taxon>
    </lineage>
</organism>
<comment type="caution">
    <text evidence="2">The sequence shown here is derived from an EMBL/GenBank/DDBJ whole genome shotgun (WGS) entry which is preliminary data.</text>
</comment>
<dbReference type="EMBL" id="NGLE02000001">
    <property type="protein sequence ID" value="MEI5995279.1"/>
    <property type="molecule type" value="Genomic_DNA"/>
</dbReference>
<proteinExistence type="predicted"/>
<gene>
    <name evidence="2" type="ORF">A5880_000766</name>
    <name evidence="1" type="ORF">A5880_002869</name>
</gene>